<gene>
    <name evidence="10" type="primary">nuoK</name>
    <name evidence="11" type="ORF">SAMN05421820_112200</name>
</gene>
<dbReference type="Gene3D" id="1.10.287.3510">
    <property type="match status" value="1"/>
</dbReference>
<dbReference type="InterPro" id="IPR039428">
    <property type="entry name" value="NUOK/Mnh_C1-like"/>
</dbReference>
<keyword evidence="12" id="KW-1185">Reference proteome</keyword>
<dbReference type="HAMAP" id="MF_01456">
    <property type="entry name" value="NDH1_NuoK"/>
    <property type="match status" value="1"/>
</dbReference>
<sequence>MKSSISIEMILLLAALLFVLGIAGVLIRKNIIFMLLSVEVMLNAAGLAFVAAGAHLGQPDGQVMFLFILAMAAAEVSVGLALILQIYHQHKSLDIDQLKEMKG</sequence>
<evidence type="ECO:0000256" key="4">
    <source>
        <dbReference type="ARBA" id="ARBA00022448"/>
    </source>
</evidence>
<evidence type="ECO:0000256" key="7">
    <source>
        <dbReference type="ARBA" id="ARBA00022967"/>
    </source>
</evidence>
<comment type="function">
    <text evidence="10">NDH-1 shuttles electrons from NADH, via FMN and iron-sulfur (Fe-S) centers, to quinones in the respiratory chain. The immediate electron acceptor for the enzyme in this species is believed to be a menaquinone. Couples the redox reaction to proton translocation (for every two electrons transferred, four hydrogen ions are translocated across the cytoplasmic membrane), and thus conserves the redox energy in a proton gradient.</text>
</comment>
<dbReference type="GO" id="GO:0048038">
    <property type="term" value="F:quinone binding"/>
    <property type="evidence" value="ECO:0007669"/>
    <property type="project" value="UniProtKB-KW"/>
</dbReference>
<dbReference type="PANTHER" id="PTHR11434:SF16">
    <property type="entry name" value="NADH-UBIQUINONE OXIDOREDUCTASE CHAIN 4L"/>
    <property type="match status" value="1"/>
</dbReference>
<keyword evidence="5 10" id="KW-0812">Transmembrane</keyword>
<keyword evidence="6 10" id="KW-0874">Quinone</keyword>
<keyword evidence="4 10" id="KW-0813">Transport</keyword>
<evidence type="ECO:0000256" key="8">
    <source>
        <dbReference type="ARBA" id="ARBA00022989"/>
    </source>
</evidence>
<evidence type="ECO:0000256" key="5">
    <source>
        <dbReference type="ARBA" id="ARBA00022692"/>
    </source>
</evidence>
<comment type="function">
    <text evidence="1">NDH-1 shuttles electrons from NADH, via FMN and iron-sulfur (Fe-S) centers, to quinones in the respiratory chain. The immediate electron acceptor for the enzyme in this species is believed to be ubiquinone. Couples the redox reaction to proton translocation (for every two electrons transferred, four hydrogen ions are translocated across the cytoplasmic membrane), and thus conserves the redox energy in a proton gradient.</text>
</comment>
<dbReference type="GO" id="GO:0005886">
    <property type="term" value="C:plasma membrane"/>
    <property type="evidence" value="ECO:0007669"/>
    <property type="project" value="UniProtKB-SubCell"/>
</dbReference>
<feature type="transmembrane region" description="Helical" evidence="10">
    <location>
        <begin position="63"/>
        <end position="84"/>
    </location>
</feature>
<keyword evidence="10" id="KW-1003">Cell membrane</keyword>
<dbReference type="InterPro" id="IPR001133">
    <property type="entry name" value="NADH_UbQ_OxRdtase_chain4L/K"/>
</dbReference>
<dbReference type="Proteomes" id="UP000183200">
    <property type="component" value="Unassembled WGS sequence"/>
</dbReference>
<comment type="subunit">
    <text evidence="10">NDH-1 is composed of 14 different subunits. Subunits NuoA, H, J, K, L, M, N constitute the membrane sector of the complex.</text>
</comment>
<dbReference type="EC" id="7.1.1.-" evidence="10"/>
<feature type="transmembrane region" description="Helical" evidence="10">
    <location>
        <begin position="6"/>
        <end position="27"/>
    </location>
</feature>
<keyword evidence="9 10" id="KW-0472">Membrane</keyword>
<comment type="subcellular location">
    <subcellularLocation>
        <location evidence="10">Cell membrane</location>
        <topology evidence="10">Multi-pass membrane protein</topology>
    </subcellularLocation>
    <subcellularLocation>
        <location evidence="2">Membrane</location>
        <topology evidence="2">Multi-pass membrane protein</topology>
    </subcellularLocation>
</comment>
<comment type="catalytic activity">
    <reaction evidence="10">
        <text>a quinone + NADH + 5 H(+)(in) = a quinol + NAD(+) + 4 H(+)(out)</text>
        <dbReference type="Rhea" id="RHEA:57888"/>
        <dbReference type="ChEBI" id="CHEBI:15378"/>
        <dbReference type="ChEBI" id="CHEBI:24646"/>
        <dbReference type="ChEBI" id="CHEBI:57540"/>
        <dbReference type="ChEBI" id="CHEBI:57945"/>
        <dbReference type="ChEBI" id="CHEBI:132124"/>
    </reaction>
</comment>
<evidence type="ECO:0000313" key="11">
    <source>
        <dbReference type="EMBL" id="SDO20570.1"/>
    </source>
</evidence>
<keyword evidence="7 10" id="KW-1278">Translocase</keyword>
<keyword evidence="10" id="KW-0520">NAD</keyword>
<comment type="similarity">
    <text evidence="3 10">Belongs to the complex I subunit 4L family.</text>
</comment>
<dbReference type="NCBIfam" id="NF004320">
    <property type="entry name" value="PRK05715.1-2"/>
    <property type="match status" value="1"/>
</dbReference>
<protein>
    <recommendedName>
        <fullName evidence="10">NADH-quinone oxidoreductase subunit K</fullName>
        <ecNumber evidence="10">7.1.1.-</ecNumber>
    </recommendedName>
    <alternativeName>
        <fullName evidence="10">NADH dehydrogenase I subunit K</fullName>
    </alternativeName>
    <alternativeName>
        <fullName evidence="10">NDH-1 subunit K</fullName>
    </alternativeName>
</protein>
<reference evidence="12" key="1">
    <citation type="submission" date="2016-10" db="EMBL/GenBank/DDBJ databases">
        <authorList>
            <person name="Varghese N."/>
            <person name="Submissions S."/>
        </authorList>
    </citation>
    <scope>NUCLEOTIDE SEQUENCE [LARGE SCALE GENOMIC DNA]</scope>
    <source>
        <strain evidence="12">DSM 19110</strain>
    </source>
</reference>
<dbReference type="GO" id="GO:0050136">
    <property type="term" value="F:NADH dehydrogenase (quinone) (non-electrogenic) activity"/>
    <property type="evidence" value="ECO:0007669"/>
    <property type="project" value="UniProtKB-UniRule"/>
</dbReference>
<evidence type="ECO:0000256" key="1">
    <source>
        <dbReference type="ARBA" id="ARBA00002378"/>
    </source>
</evidence>
<evidence type="ECO:0000256" key="2">
    <source>
        <dbReference type="ARBA" id="ARBA00004141"/>
    </source>
</evidence>
<evidence type="ECO:0000256" key="9">
    <source>
        <dbReference type="ARBA" id="ARBA00023136"/>
    </source>
</evidence>
<dbReference type="RefSeq" id="WP_074612174.1">
    <property type="nucleotide sequence ID" value="NZ_FNGY01000012.1"/>
</dbReference>
<proteinExistence type="inferred from homology"/>
<dbReference type="AlphaFoldDB" id="A0A1H0HN69"/>
<dbReference type="EMBL" id="FNGY01000012">
    <property type="protein sequence ID" value="SDO20570.1"/>
    <property type="molecule type" value="Genomic_DNA"/>
</dbReference>
<evidence type="ECO:0000256" key="3">
    <source>
        <dbReference type="ARBA" id="ARBA00010519"/>
    </source>
</evidence>
<dbReference type="GO" id="GO:0030964">
    <property type="term" value="C:NADH dehydrogenase complex"/>
    <property type="evidence" value="ECO:0007669"/>
    <property type="project" value="TreeGrafter"/>
</dbReference>
<evidence type="ECO:0000313" key="12">
    <source>
        <dbReference type="Proteomes" id="UP000183200"/>
    </source>
</evidence>
<evidence type="ECO:0000256" key="6">
    <source>
        <dbReference type="ARBA" id="ARBA00022719"/>
    </source>
</evidence>
<dbReference type="Pfam" id="PF00420">
    <property type="entry name" value="Oxidored_q2"/>
    <property type="match status" value="1"/>
</dbReference>
<dbReference type="OrthoDB" id="9810120at2"/>
<evidence type="ECO:0000256" key="10">
    <source>
        <dbReference type="HAMAP-Rule" id="MF_01456"/>
    </source>
</evidence>
<feature type="transmembrane region" description="Helical" evidence="10">
    <location>
        <begin position="34"/>
        <end position="57"/>
    </location>
</feature>
<keyword evidence="8 10" id="KW-1133">Transmembrane helix</keyword>
<dbReference type="NCBIfam" id="NF004319">
    <property type="entry name" value="PRK05715.1-1"/>
    <property type="match status" value="1"/>
</dbReference>
<dbReference type="PANTHER" id="PTHR11434">
    <property type="entry name" value="NADH-UBIQUINONE OXIDOREDUCTASE SUBUNIT ND4L"/>
    <property type="match status" value="1"/>
</dbReference>
<dbReference type="GO" id="GO:0042773">
    <property type="term" value="P:ATP synthesis coupled electron transport"/>
    <property type="evidence" value="ECO:0007669"/>
    <property type="project" value="InterPro"/>
</dbReference>
<organism evidence="11 12">
    <name type="scientific">Pedobacter steynii</name>
    <dbReference type="NCBI Taxonomy" id="430522"/>
    <lineage>
        <taxon>Bacteria</taxon>
        <taxon>Pseudomonadati</taxon>
        <taxon>Bacteroidota</taxon>
        <taxon>Sphingobacteriia</taxon>
        <taxon>Sphingobacteriales</taxon>
        <taxon>Sphingobacteriaceae</taxon>
        <taxon>Pedobacter</taxon>
    </lineage>
</organism>
<dbReference type="FunFam" id="1.10.287.3510:FF:000001">
    <property type="entry name" value="NADH-quinone oxidoreductase subunit K"/>
    <property type="match status" value="1"/>
</dbReference>
<name>A0A1H0HN69_9SPHI</name>
<accession>A0A1H0HN69</accession>